<dbReference type="InterPro" id="IPR011663">
    <property type="entry name" value="UTRA"/>
</dbReference>
<evidence type="ECO:0000256" key="1">
    <source>
        <dbReference type="ARBA" id="ARBA00023015"/>
    </source>
</evidence>
<dbReference type="InterPro" id="IPR036390">
    <property type="entry name" value="WH_DNA-bd_sf"/>
</dbReference>
<dbReference type="Pfam" id="PF00392">
    <property type="entry name" value="GntR"/>
    <property type="match status" value="1"/>
</dbReference>
<evidence type="ECO:0000256" key="2">
    <source>
        <dbReference type="ARBA" id="ARBA00023125"/>
    </source>
</evidence>
<proteinExistence type="predicted"/>
<dbReference type="GO" id="GO:0003677">
    <property type="term" value="F:DNA binding"/>
    <property type="evidence" value="ECO:0007669"/>
    <property type="project" value="UniProtKB-KW"/>
</dbReference>
<dbReference type="AlphaFoldDB" id="A0AB39TJ56"/>
<keyword evidence="3" id="KW-0804">Transcription</keyword>
<dbReference type="EMBL" id="CP163445">
    <property type="protein sequence ID" value="XDQ79201.1"/>
    <property type="molecule type" value="Genomic_DNA"/>
</dbReference>
<protein>
    <submittedName>
        <fullName evidence="5">UTRA domain-containing protein</fullName>
    </submittedName>
</protein>
<dbReference type="InterPro" id="IPR036388">
    <property type="entry name" value="WH-like_DNA-bd_sf"/>
</dbReference>
<accession>A0AB39TJ56</accession>
<dbReference type="Gene3D" id="1.10.10.10">
    <property type="entry name" value="Winged helix-like DNA-binding domain superfamily/Winged helix DNA-binding domain"/>
    <property type="match status" value="1"/>
</dbReference>
<dbReference type="InterPro" id="IPR028978">
    <property type="entry name" value="Chorismate_lyase_/UTRA_dom_sf"/>
</dbReference>
<keyword evidence="1" id="KW-0805">Transcription regulation</keyword>
<dbReference type="PROSITE" id="PS50949">
    <property type="entry name" value="HTH_GNTR"/>
    <property type="match status" value="1"/>
</dbReference>
<feature type="domain" description="HTH gntR-type" evidence="4">
    <location>
        <begin position="6"/>
        <end position="73"/>
    </location>
</feature>
<dbReference type="Gene3D" id="3.40.1410.10">
    <property type="entry name" value="Chorismate lyase-like"/>
    <property type="match status" value="1"/>
</dbReference>
<evidence type="ECO:0000313" key="5">
    <source>
        <dbReference type="EMBL" id="XDQ79201.1"/>
    </source>
</evidence>
<dbReference type="PANTHER" id="PTHR44846">
    <property type="entry name" value="MANNOSYL-D-GLYCERATE TRANSPORT/METABOLISM SYSTEM REPRESSOR MNGR-RELATED"/>
    <property type="match status" value="1"/>
</dbReference>
<evidence type="ECO:0000256" key="3">
    <source>
        <dbReference type="ARBA" id="ARBA00023163"/>
    </source>
</evidence>
<dbReference type="PANTHER" id="PTHR44846:SF17">
    <property type="entry name" value="GNTR-FAMILY TRANSCRIPTIONAL REGULATOR"/>
    <property type="match status" value="1"/>
</dbReference>
<dbReference type="GO" id="GO:0003700">
    <property type="term" value="F:DNA-binding transcription factor activity"/>
    <property type="evidence" value="ECO:0007669"/>
    <property type="project" value="InterPro"/>
</dbReference>
<organism evidence="5">
    <name type="scientific">Streptomyces sp. Y1</name>
    <dbReference type="NCBI Taxonomy" id="3238634"/>
    <lineage>
        <taxon>Bacteria</taxon>
        <taxon>Bacillati</taxon>
        <taxon>Actinomycetota</taxon>
        <taxon>Actinomycetes</taxon>
        <taxon>Kitasatosporales</taxon>
        <taxon>Streptomycetaceae</taxon>
        <taxon>Streptomyces</taxon>
    </lineage>
</organism>
<dbReference type="GO" id="GO:0045892">
    <property type="term" value="P:negative regulation of DNA-templated transcription"/>
    <property type="evidence" value="ECO:0007669"/>
    <property type="project" value="TreeGrafter"/>
</dbReference>
<dbReference type="Pfam" id="PF07702">
    <property type="entry name" value="UTRA"/>
    <property type="match status" value="1"/>
</dbReference>
<dbReference type="RefSeq" id="WP_369183213.1">
    <property type="nucleotide sequence ID" value="NZ_CP163445.1"/>
</dbReference>
<dbReference type="InterPro" id="IPR000524">
    <property type="entry name" value="Tscrpt_reg_HTH_GntR"/>
</dbReference>
<dbReference type="InterPro" id="IPR050679">
    <property type="entry name" value="Bact_HTH_transcr_reg"/>
</dbReference>
<keyword evidence="2" id="KW-0238">DNA-binding</keyword>
<dbReference type="CDD" id="cd07377">
    <property type="entry name" value="WHTH_GntR"/>
    <property type="match status" value="1"/>
</dbReference>
<reference evidence="5" key="1">
    <citation type="submission" date="2024-07" db="EMBL/GenBank/DDBJ databases">
        <authorList>
            <person name="Yu S.T."/>
        </authorList>
    </citation>
    <scope>NUCLEOTIDE SEQUENCE</scope>
    <source>
        <strain evidence="5">Y1</strain>
    </source>
</reference>
<sequence>MPVGAPPTYTVLADHYRQQVLSGALPPGAKLPDAAEICGQWGVAVATASLALQHLQVEGYLRTGPRGTFVADDPRVTASSQERLARVGRRGSWLMDGETSRVTAAELVVPPLYVADLFDLDADDRIIRREYVVGRGRARTMFAVSWYPAQFAAVCPDLLNTNPTRNDGVTARVLEATGRTITTGRDDLHAREATPREAAALALAPGAPILALVHRWSDDQGVIEYTESCLPTRFTIGYDYAP</sequence>
<name>A0AB39TJ56_9ACTN</name>
<evidence type="ECO:0000259" key="4">
    <source>
        <dbReference type="PROSITE" id="PS50949"/>
    </source>
</evidence>
<dbReference type="SUPFAM" id="SSF64288">
    <property type="entry name" value="Chorismate lyase-like"/>
    <property type="match status" value="1"/>
</dbReference>
<dbReference type="SMART" id="SM00866">
    <property type="entry name" value="UTRA"/>
    <property type="match status" value="1"/>
</dbReference>
<dbReference type="SUPFAM" id="SSF46785">
    <property type="entry name" value="Winged helix' DNA-binding domain"/>
    <property type="match status" value="1"/>
</dbReference>
<gene>
    <name evidence="5" type="ORF">AB2U05_12390</name>
</gene>